<organism evidence="1 2">
    <name type="scientific">Actinocatenispora rupis</name>
    <dbReference type="NCBI Taxonomy" id="519421"/>
    <lineage>
        <taxon>Bacteria</taxon>
        <taxon>Bacillati</taxon>
        <taxon>Actinomycetota</taxon>
        <taxon>Actinomycetes</taxon>
        <taxon>Micromonosporales</taxon>
        <taxon>Micromonosporaceae</taxon>
        <taxon>Actinocatenispora</taxon>
    </lineage>
</organism>
<accession>A0A8J3JFE3</accession>
<evidence type="ECO:0000313" key="2">
    <source>
        <dbReference type="Proteomes" id="UP000612808"/>
    </source>
</evidence>
<evidence type="ECO:0000313" key="1">
    <source>
        <dbReference type="EMBL" id="GID14938.1"/>
    </source>
</evidence>
<name>A0A8J3JFE3_9ACTN</name>
<sequence length="113" mass="12465">MSRVGDDPGGWEARTHRRFTEPVPVTVQLAVVFPDRAASVRTFQGVPLRVRSLGIDLSGTVPGSLRGWHRMASGSWWGLCDFTVRSRNGRLRLDLHQLVPAAALSPRHTGPDQ</sequence>
<gene>
    <name evidence="1" type="ORF">Aru02nite_58270</name>
</gene>
<keyword evidence="2" id="KW-1185">Reference proteome</keyword>
<dbReference type="Proteomes" id="UP000612808">
    <property type="component" value="Unassembled WGS sequence"/>
</dbReference>
<proteinExistence type="predicted"/>
<comment type="caution">
    <text evidence="1">The sequence shown here is derived from an EMBL/GenBank/DDBJ whole genome shotgun (WGS) entry which is preliminary data.</text>
</comment>
<protein>
    <submittedName>
        <fullName evidence="1">Uncharacterized protein</fullName>
    </submittedName>
</protein>
<dbReference type="AlphaFoldDB" id="A0A8J3JFE3"/>
<reference evidence="1" key="1">
    <citation type="submission" date="2021-01" db="EMBL/GenBank/DDBJ databases">
        <title>Whole genome shotgun sequence of Actinocatenispora rupis NBRC 107355.</title>
        <authorList>
            <person name="Komaki H."/>
            <person name="Tamura T."/>
        </authorList>
    </citation>
    <scope>NUCLEOTIDE SEQUENCE</scope>
    <source>
        <strain evidence="1">NBRC 107355</strain>
    </source>
</reference>
<dbReference type="EMBL" id="BOMB01000034">
    <property type="protein sequence ID" value="GID14938.1"/>
    <property type="molecule type" value="Genomic_DNA"/>
</dbReference>